<accession>A0A939B7Z3</accession>
<protein>
    <submittedName>
        <fullName evidence="2">Uncharacterized protein</fullName>
    </submittedName>
</protein>
<dbReference type="PROSITE" id="PS51257">
    <property type="entry name" value="PROKAR_LIPOPROTEIN"/>
    <property type="match status" value="1"/>
</dbReference>
<dbReference type="RefSeq" id="WP_205105064.1">
    <property type="nucleotide sequence ID" value="NZ_JACJJG010000049.1"/>
</dbReference>
<keyword evidence="3" id="KW-1185">Reference proteome</keyword>
<reference evidence="2" key="1">
    <citation type="submission" date="2020-08" db="EMBL/GenBank/DDBJ databases">
        <authorList>
            <person name="Cejkova D."/>
            <person name="Kubasova T."/>
            <person name="Jahodarova E."/>
            <person name="Rychlik I."/>
        </authorList>
    </citation>
    <scope>NUCLEOTIDE SEQUENCE</scope>
    <source>
        <strain evidence="2">An824</strain>
    </source>
</reference>
<organism evidence="2 3">
    <name type="scientific">Marseilla massiliensis</name>
    <dbReference type="NCBI Taxonomy" id="1841864"/>
    <lineage>
        <taxon>Bacteria</taxon>
        <taxon>Pseudomonadati</taxon>
        <taxon>Bacteroidota</taxon>
        <taxon>Bacteroidia</taxon>
        <taxon>Bacteroidales</taxon>
        <taxon>Prevotellaceae</taxon>
        <taxon>Marseilla</taxon>
    </lineage>
</organism>
<proteinExistence type="predicted"/>
<sequence>MKHINIIIALALCFILGACSNEENYFEDGTTGQAVPGTYYGDLLLTADSSKNANMITRGGPDESGKFTDAYPYKYIYLHSADNLTDAEGHKSIRIPLQDVEYCDGCQGIHLEVTVLDNEEGYTISTKDGQSITLGNTDEVYFSTVPGTYWEPTILEDGGSPVSGRDVFVQDDEVNKELLRSALDYSKEELIALLQEGEPHIDMERHCTAFKTFLMFTDVKGGEDGYYNITSSEWIETMGGEQFAPENFYIKLYIGPNFTDKYNVFSDNTDNAEGGFYVTNNQQYVQFTTSRNGYSGETDTDGDGHFDGYIDYTYRGYGYQTQAGNYLFSPLNTNIPVEEFSIYAFIKYTPDIKQEASDFLTSDVGAKWFKVQVPRMTLETNTVHWITLAFDINNLKEAFNPSSTSAASASAALAKTRNQGLPTKMELNHPIKIINIQQ</sequence>
<dbReference type="Proteomes" id="UP000706891">
    <property type="component" value="Unassembled WGS sequence"/>
</dbReference>
<evidence type="ECO:0000256" key="1">
    <source>
        <dbReference type="SAM" id="SignalP"/>
    </source>
</evidence>
<keyword evidence="1" id="KW-0732">Signal</keyword>
<dbReference type="EMBL" id="JACJJG010000049">
    <property type="protein sequence ID" value="MBM6674037.1"/>
    <property type="molecule type" value="Genomic_DNA"/>
</dbReference>
<evidence type="ECO:0000313" key="2">
    <source>
        <dbReference type="EMBL" id="MBM6674037.1"/>
    </source>
</evidence>
<dbReference type="AlphaFoldDB" id="A0A939B7Z3"/>
<evidence type="ECO:0000313" key="3">
    <source>
        <dbReference type="Proteomes" id="UP000706891"/>
    </source>
</evidence>
<reference evidence="2" key="2">
    <citation type="journal article" date="2021" name="Sci. Rep.">
        <title>The distribution of antibiotic resistance genes in chicken gut microbiota commensals.</title>
        <authorList>
            <person name="Juricova H."/>
            <person name="Matiasovicova J."/>
            <person name="Kubasova T."/>
            <person name="Cejkova D."/>
            <person name="Rychlik I."/>
        </authorList>
    </citation>
    <scope>NUCLEOTIDE SEQUENCE</scope>
    <source>
        <strain evidence="2">An824</strain>
    </source>
</reference>
<gene>
    <name evidence="2" type="ORF">H6A34_09135</name>
</gene>
<feature type="chain" id="PRO_5037459863" evidence="1">
    <location>
        <begin position="21"/>
        <end position="438"/>
    </location>
</feature>
<name>A0A939B7Z3_9BACT</name>
<comment type="caution">
    <text evidence="2">The sequence shown here is derived from an EMBL/GenBank/DDBJ whole genome shotgun (WGS) entry which is preliminary data.</text>
</comment>
<feature type="signal peptide" evidence="1">
    <location>
        <begin position="1"/>
        <end position="20"/>
    </location>
</feature>